<feature type="region of interest" description="Disordered" evidence="2">
    <location>
        <begin position="1"/>
        <end position="47"/>
    </location>
</feature>
<evidence type="ECO:0000256" key="2">
    <source>
        <dbReference type="SAM" id="MobiDB-lite"/>
    </source>
</evidence>
<sequence length="287" mass="33419">MALAEQLLSKTRSRTAPRQEPLIPAHNAPTNKYTPAELAAKKVRKEERRQIREARRLKKEEKEMRKRLRAQQYETKFVEVDVQPNDDKKEAKLFSTDPRSCSDERGEHSQTKTDRYRSSSPRRDSAAISEGLKYGLHIPKSGTGVAVTKEFTPRNRSELVNSKHDNAGCRSPVRDRRPKSEGARRPPLSPVLRDRAEEKRRLLKEMKEDALRLEDQRRVRAQKHVLDANREREDLDERFRQRKSNLSAWKNEPAATFARETISGNRSTADRIRQRRAWATNTSNARY</sequence>
<feature type="coiled-coil region" evidence="1">
    <location>
        <begin position="193"/>
        <end position="238"/>
    </location>
</feature>
<keyword evidence="4" id="KW-1185">Reference proteome</keyword>
<feature type="region of interest" description="Disordered" evidence="2">
    <location>
        <begin position="260"/>
        <end position="287"/>
    </location>
</feature>
<proteinExistence type="predicted"/>
<accession>R7QGT8</accession>
<evidence type="ECO:0000256" key="1">
    <source>
        <dbReference type="SAM" id="Coils"/>
    </source>
</evidence>
<organism evidence="3 4">
    <name type="scientific">Chondrus crispus</name>
    <name type="common">Carrageen Irish moss</name>
    <name type="synonym">Polymorpha crispa</name>
    <dbReference type="NCBI Taxonomy" id="2769"/>
    <lineage>
        <taxon>Eukaryota</taxon>
        <taxon>Rhodophyta</taxon>
        <taxon>Florideophyceae</taxon>
        <taxon>Rhodymeniophycidae</taxon>
        <taxon>Gigartinales</taxon>
        <taxon>Gigartinaceae</taxon>
        <taxon>Chondrus</taxon>
    </lineage>
</organism>
<dbReference type="RefSeq" id="XP_005716449.1">
    <property type="nucleotide sequence ID" value="XM_005716392.1"/>
</dbReference>
<evidence type="ECO:0000313" key="4">
    <source>
        <dbReference type="Proteomes" id="UP000012073"/>
    </source>
</evidence>
<dbReference type="Proteomes" id="UP000012073">
    <property type="component" value="Unassembled WGS sequence"/>
</dbReference>
<dbReference type="EMBL" id="HG001794">
    <property type="protein sequence ID" value="CDF36630.1"/>
    <property type="molecule type" value="Genomic_DNA"/>
</dbReference>
<reference evidence="4" key="1">
    <citation type="journal article" date="2013" name="Proc. Natl. Acad. Sci. U.S.A.">
        <title>Genome structure and metabolic features in the red seaweed Chondrus crispus shed light on evolution of the Archaeplastida.</title>
        <authorList>
            <person name="Collen J."/>
            <person name="Porcel B."/>
            <person name="Carre W."/>
            <person name="Ball S.G."/>
            <person name="Chaparro C."/>
            <person name="Tonon T."/>
            <person name="Barbeyron T."/>
            <person name="Michel G."/>
            <person name="Noel B."/>
            <person name="Valentin K."/>
            <person name="Elias M."/>
            <person name="Artiguenave F."/>
            <person name="Arun A."/>
            <person name="Aury J.M."/>
            <person name="Barbosa-Neto J.F."/>
            <person name="Bothwell J.H."/>
            <person name="Bouget F.Y."/>
            <person name="Brillet L."/>
            <person name="Cabello-Hurtado F."/>
            <person name="Capella-Gutierrez S."/>
            <person name="Charrier B."/>
            <person name="Cladiere L."/>
            <person name="Cock J.M."/>
            <person name="Coelho S.M."/>
            <person name="Colleoni C."/>
            <person name="Czjzek M."/>
            <person name="Da Silva C."/>
            <person name="Delage L."/>
            <person name="Denoeud F."/>
            <person name="Deschamps P."/>
            <person name="Dittami S.M."/>
            <person name="Gabaldon T."/>
            <person name="Gachon C.M."/>
            <person name="Groisillier A."/>
            <person name="Herve C."/>
            <person name="Jabbari K."/>
            <person name="Katinka M."/>
            <person name="Kloareg B."/>
            <person name="Kowalczyk N."/>
            <person name="Labadie K."/>
            <person name="Leblanc C."/>
            <person name="Lopez P.J."/>
            <person name="McLachlan D.H."/>
            <person name="Meslet-Cladiere L."/>
            <person name="Moustafa A."/>
            <person name="Nehr Z."/>
            <person name="Nyvall Collen P."/>
            <person name="Panaud O."/>
            <person name="Partensky F."/>
            <person name="Poulain J."/>
            <person name="Rensing S.A."/>
            <person name="Rousvoal S."/>
            <person name="Samson G."/>
            <person name="Symeonidi A."/>
            <person name="Weissenbach J."/>
            <person name="Zambounis A."/>
            <person name="Wincker P."/>
            <person name="Boyen C."/>
        </authorList>
    </citation>
    <scope>NUCLEOTIDE SEQUENCE [LARGE SCALE GENOMIC DNA]</scope>
    <source>
        <strain evidence="4">cv. Stackhouse</strain>
    </source>
</reference>
<gene>
    <name evidence="3" type="ORF">CHC_T00004902001</name>
</gene>
<dbReference type="Gramene" id="CDF36630">
    <property type="protein sequence ID" value="CDF36630"/>
    <property type="gene ID" value="CHC_T00004902001"/>
</dbReference>
<dbReference type="AlphaFoldDB" id="R7QGT8"/>
<feature type="compositionally biased region" description="Basic and acidic residues" evidence="2">
    <location>
        <begin position="100"/>
        <end position="125"/>
    </location>
</feature>
<name>R7QGT8_CHOCR</name>
<feature type="compositionally biased region" description="Basic and acidic residues" evidence="2">
    <location>
        <begin position="151"/>
        <end position="184"/>
    </location>
</feature>
<protein>
    <submittedName>
        <fullName evidence="3">Uncharacterized protein</fullName>
    </submittedName>
</protein>
<evidence type="ECO:0000313" key="3">
    <source>
        <dbReference type="EMBL" id="CDF36630.1"/>
    </source>
</evidence>
<dbReference type="KEGG" id="ccp:CHC_T00004902001"/>
<dbReference type="GeneID" id="17324165"/>
<feature type="region of interest" description="Disordered" evidence="2">
    <location>
        <begin position="147"/>
        <end position="188"/>
    </location>
</feature>
<keyword evidence="1" id="KW-0175">Coiled coil</keyword>
<feature type="region of interest" description="Disordered" evidence="2">
    <location>
        <begin position="79"/>
        <end position="126"/>
    </location>
</feature>